<evidence type="ECO:0000256" key="4">
    <source>
        <dbReference type="RuleBase" id="RU362116"/>
    </source>
</evidence>
<comment type="similarity">
    <text evidence="2 4">Belongs to the flagella basal body rod proteins family.</text>
</comment>
<name>A0A2D3WPW4_9BACT</name>
<dbReference type="GO" id="GO:0071978">
    <property type="term" value="P:bacterial-type flagellum-dependent swarming motility"/>
    <property type="evidence" value="ECO:0007669"/>
    <property type="project" value="TreeGrafter"/>
</dbReference>
<accession>A0A2D3WPW4</accession>
<evidence type="ECO:0000256" key="5">
    <source>
        <dbReference type="SAM" id="MobiDB-lite"/>
    </source>
</evidence>
<dbReference type="GO" id="GO:0009425">
    <property type="term" value="C:bacterial-type flagellum basal body"/>
    <property type="evidence" value="ECO:0007669"/>
    <property type="project" value="UniProtKB-SubCell"/>
</dbReference>
<evidence type="ECO:0000313" key="9">
    <source>
        <dbReference type="Proteomes" id="UP000228859"/>
    </source>
</evidence>
<dbReference type="RefSeq" id="WP_303662788.1">
    <property type="nucleotide sequence ID" value="NZ_DLUI01000024.1"/>
</dbReference>
<feature type="region of interest" description="Disordered" evidence="5">
    <location>
        <begin position="370"/>
        <end position="389"/>
    </location>
</feature>
<dbReference type="SUPFAM" id="SSF117143">
    <property type="entry name" value="Flagellar hook protein flgE"/>
    <property type="match status" value="1"/>
</dbReference>
<dbReference type="AlphaFoldDB" id="A0A2D3WPW4"/>
<comment type="caution">
    <text evidence="8">The sequence shown here is derived from an EMBL/GenBank/DDBJ whole genome shotgun (WGS) entry which is preliminary data.</text>
</comment>
<dbReference type="InterPro" id="IPR010930">
    <property type="entry name" value="Flg_bb/hook_C_dom"/>
</dbReference>
<dbReference type="PANTHER" id="PTHR30435">
    <property type="entry name" value="FLAGELLAR PROTEIN"/>
    <property type="match status" value="1"/>
</dbReference>
<dbReference type="Pfam" id="PF00460">
    <property type="entry name" value="Flg_bb_rod"/>
    <property type="match status" value="1"/>
</dbReference>
<keyword evidence="3 4" id="KW-0975">Bacterial flagellum</keyword>
<evidence type="ECO:0000313" key="8">
    <source>
        <dbReference type="EMBL" id="DAB39299.1"/>
    </source>
</evidence>
<sequence>MNQAYFSGISGVMTHQYGMDVVADNLANVNTVGFKGSTAEFTDLFTNMLVSAGASTPTTNDIGIGSRLQSTTTQMQNGTLLSTDRFNDLAISGNGWFGVVSGNDSYYTRAGNFVFDEYQKTAGDVNSSVARLTTTDGKYVTGTMLSNYSYNGSFDYGNGEIGSFVVTDPVDDVPLGSVSSQGILEFPTRIAYPVEPTTQTQFFGNLGRENQTRTISANVVSPNNDINRLKLEFNQHFVENPDGTMQPWDGYTWDVEATVTSNDGSILYDTKNGQAVFNGAGGLSSFNIASIDNDGSPVSMDLGTGFTGVISIDAVATAGSSRSNGVSGGTLTKYGINSNGIIVADFSNGRQSAIGRVAVYHFQNEQGLNRTGDSTFQTSTDSGEPLFWSNPNGETVTGSLVYSGKLENSNVRLDVGLTDMIIMQRAYQANAKSITTGDELIQKALQMHGR</sequence>
<keyword evidence="8" id="KW-0969">Cilium</keyword>
<gene>
    <name evidence="8" type="ORF">CFH83_01445</name>
</gene>
<dbReference type="Pfam" id="PF06429">
    <property type="entry name" value="Flg_bbr_C"/>
    <property type="match status" value="1"/>
</dbReference>
<dbReference type="Proteomes" id="UP000228859">
    <property type="component" value="Unassembled WGS sequence"/>
</dbReference>
<reference evidence="8 9" key="1">
    <citation type="journal article" date="2017" name="Front. Microbiol.">
        <title>Comparative Genomic Analysis of the Class Epsilonproteobacteria and Proposed Reclassification to Epsilonbacteraeota (phyl. nov.).</title>
        <authorList>
            <person name="Waite D.W."/>
            <person name="Vanwonterghem I."/>
            <person name="Rinke C."/>
            <person name="Parks D.H."/>
            <person name="Zhang Y."/>
            <person name="Takai K."/>
            <person name="Sievert S.M."/>
            <person name="Simon J."/>
            <person name="Campbell B.J."/>
            <person name="Hanson T.E."/>
            <person name="Woyke T."/>
            <person name="Klotz M.G."/>
            <person name="Hugenholtz P."/>
        </authorList>
    </citation>
    <scope>NUCLEOTIDE SEQUENCE [LARGE SCALE GENOMIC DNA]</scope>
    <source>
        <strain evidence="8">UBA12443</strain>
    </source>
</reference>
<proteinExistence type="inferred from homology"/>
<organism evidence="8 9">
    <name type="scientific">Sulfuricurvum kujiense</name>
    <dbReference type="NCBI Taxonomy" id="148813"/>
    <lineage>
        <taxon>Bacteria</taxon>
        <taxon>Pseudomonadati</taxon>
        <taxon>Campylobacterota</taxon>
        <taxon>Epsilonproteobacteria</taxon>
        <taxon>Campylobacterales</taxon>
        <taxon>Sulfurimonadaceae</taxon>
        <taxon>Sulfuricurvum</taxon>
    </lineage>
</organism>
<dbReference type="InterPro" id="IPR037925">
    <property type="entry name" value="FlgE/F/G-like"/>
</dbReference>
<dbReference type="InterPro" id="IPR001444">
    <property type="entry name" value="Flag_bb_rod_N"/>
</dbReference>
<evidence type="ECO:0000256" key="2">
    <source>
        <dbReference type="ARBA" id="ARBA00009677"/>
    </source>
</evidence>
<dbReference type="NCBIfam" id="TIGR03506">
    <property type="entry name" value="FlgEFG_subfam"/>
    <property type="match status" value="1"/>
</dbReference>
<dbReference type="InterPro" id="IPR019776">
    <property type="entry name" value="Flagellar_basal_body_rod_CS"/>
</dbReference>
<comment type="subcellular location">
    <subcellularLocation>
        <location evidence="1 4">Bacterial flagellum basal body</location>
    </subcellularLocation>
</comment>
<keyword evidence="8" id="KW-0282">Flagellum</keyword>
<dbReference type="PROSITE" id="PS00588">
    <property type="entry name" value="FLAGELLA_BB_ROD"/>
    <property type="match status" value="1"/>
</dbReference>
<protein>
    <submittedName>
        <fullName evidence="8">Flagellar basal body rod protein</fullName>
    </submittedName>
</protein>
<evidence type="ECO:0000259" key="7">
    <source>
        <dbReference type="Pfam" id="PF06429"/>
    </source>
</evidence>
<feature type="domain" description="Flagellar basal-body/hook protein C-terminal" evidence="7">
    <location>
        <begin position="403"/>
        <end position="447"/>
    </location>
</feature>
<evidence type="ECO:0000256" key="1">
    <source>
        <dbReference type="ARBA" id="ARBA00004117"/>
    </source>
</evidence>
<feature type="compositionally biased region" description="Polar residues" evidence="5">
    <location>
        <begin position="370"/>
        <end position="382"/>
    </location>
</feature>
<evidence type="ECO:0000256" key="3">
    <source>
        <dbReference type="ARBA" id="ARBA00023143"/>
    </source>
</evidence>
<dbReference type="PANTHER" id="PTHR30435:SF19">
    <property type="entry name" value="FLAGELLAR BASAL-BODY ROD PROTEIN FLGG"/>
    <property type="match status" value="1"/>
</dbReference>
<keyword evidence="8" id="KW-0966">Cell projection</keyword>
<feature type="domain" description="Flagellar basal body rod protein N-terminal" evidence="6">
    <location>
        <begin position="8"/>
        <end position="35"/>
    </location>
</feature>
<evidence type="ECO:0000259" key="6">
    <source>
        <dbReference type="Pfam" id="PF00460"/>
    </source>
</evidence>
<dbReference type="EMBL" id="DLUI01000024">
    <property type="protein sequence ID" value="DAB39299.1"/>
    <property type="molecule type" value="Genomic_DNA"/>
</dbReference>
<dbReference type="InterPro" id="IPR020013">
    <property type="entry name" value="Flagellar_FlgE/F/G"/>
</dbReference>